<dbReference type="Proteomes" id="UP000199301">
    <property type="component" value="Unassembled WGS sequence"/>
</dbReference>
<protein>
    <submittedName>
        <fullName evidence="2">Uncharacterized protein</fullName>
    </submittedName>
</protein>
<evidence type="ECO:0000313" key="3">
    <source>
        <dbReference type="Proteomes" id="UP000199301"/>
    </source>
</evidence>
<evidence type="ECO:0000313" key="2">
    <source>
        <dbReference type="EMBL" id="SDR03397.1"/>
    </source>
</evidence>
<dbReference type="RefSeq" id="WP_092525131.1">
    <property type="nucleotide sequence ID" value="NZ_FNKO01000002.1"/>
</dbReference>
<reference evidence="3" key="1">
    <citation type="submission" date="2016-10" db="EMBL/GenBank/DDBJ databases">
        <authorList>
            <person name="Varghese N."/>
            <person name="Submissions S."/>
        </authorList>
    </citation>
    <scope>NUCLEOTIDE SEQUENCE [LARGE SCALE GENOMIC DNA]</scope>
    <source>
        <strain evidence="3">DSM 45459</strain>
    </source>
</reference>
<accession>A0A1H1FR32</accession>
<gene>
    <name evidence="2" type="ORF">SAMN04489718_3185</name>
</gene>
<dbReference type="OrthoDB" id="5190477at2"/>
<name>A0A1H1FR32_9ACTN</name>
<keyword evidence="3" id="KW-1185">Reference proteome</keyword>
<organism evidence="2 3">
    <name type="scientific">Actinopolyspora saharensis</name>
    <dbReference type="NCBI Taxonomy" id="995062"/>
    <lineage>
        <taxon>Bacteria</taxon>
        <taxon>Bacillati</taxon>
        <taxon>Actinomycetota</taxon>
        <taxon>Actinomycetes</taxon>
        <taxon>Actinopolysporales</taxon>
        <taxon>Actinopolysporaceae</taxon>
        <taxon>Actinopolyspora</taxon>
    </lineage>
</organism>
<dbReference type="EMBL" id="FNKO01000002">
    <property type="protein sequence ID" value="SDR03397.1"/>
    <property type="molecule type" value="Genomic_DNA"/>
</dbReference>
<dbReference type="AlphaFoldDB" id="A0A1H1FR32"/>
<sequence>MTQGGFQVDKEGLSKAIEQLEDARDKADQLAREALQFEPGELTAEDQNTKEARELFRKRLVGTDTSLQSAADDIAKQLQEKIDSYKAVLGEYEKAEDNADAATRDTERQS</sequence>
<proteinExistence type="predicted"/>
<keyword evidence="1" id="KW-0175">Coiled coil</keyword>
<feature type="coiled-coil region" evidence="1">
    <location>
        <begin position="75"/>
        <end position="105"/>
    </location>
</feature>
<evidence type="ECO:0000256" key="1">
    <source>
        <dbReference type="SAM" id="Coils"/>
    </source>
</evidence>